<feature type="signal peptide" evidence="1">
    <location>
        <begin position="1"/>
        <end position="25"/>
    </location>
</feature>
<sequence>MDPLGTTVQMLVNFLSLLAAQGVACRTINNFSLAISAVHPHVDCKPGGVAWRHGGSSFFLRLPPFSPRLRGYNSQFGSRFRTEGAECVVTPRTTDVRLLTPRNCRLGSDTNGLDANRKKTRGDKMAAAMHSGTWAAGNTP</sequence>
<dbReference type="AlphaFoldDB" id="A0AAV7LIR6"/>
<organism evidence="2 3">
    <name type="scientific">Pleurodeles waltl</name>
    <name type="common">Iberian ribbed newt</name>
    <dbReference type="NCBI Taxonomy" id="8319"/>
    <lineage>
        <taxon>Eukaryota</taxon>
        <taxon>Metazoa</taxon>
        <taxon>Chordata</taxon>
        <taxon>Craniata</taxon>
        <taxon>Vertebrata</taxon>
        <taxon>Euteleostomi</taxon>
        <taxon>Amphibia</taxon>
        <taxon>Batrachia</taxon>
        <taxon>Caudata</taxon>
        <taxon>Salamandroidea</taxon>
        <taxon>Salamandridae</taxon>
        <taxon>Pleurodelinae</taxon>
        <taxon>Pleurodeles</taxon>
    </lineage>
</organism>
<keyword evidence="3" id="KW-1185">Reference proteome</keyword>
<comment type="caution">
    <text evidence="2">The sequence shown here is derived from an EMBL/GenBank/DDBJ whole genome shotgun (WGS) entry which is preliminary data.</text>
</comment>
<dbReference type="EMBL" id="JANPWB010000015">
    <property type="protein sequence ID" value="KAJ1091485.1"/>
    <property type="molecule type" value="Genomic_DNA"/>
</dbReference>
<reference evidence="2" key="1">
    <citation type="journal article" date="2022" name="bioRxiv">
        <title>Sequencing and chromosome-scale assembly of the giantPleurodeles waltlgenome.</title>
        <authorList>
            <person name="Brown T."/>
            <person name="Elewa A."/>
            <person name="Iarovenko S."/>
            <person name="Subramanian E."/>
            <person name="Araus A.J."/>
            <person name="Petzold A."/>
            <person name="Susuki M."/>
            <person name="Suzuki K.-i.T."/>
            <person name="Hayashi T."/>
            <person name="Toyoda A."/>
            <person name="Oliveira C."/>
            <person name="Osipova E."/>
            <person name="Leigh N.D."/>
            <person name="Simon A."/>
            <person name="Yun M.H."/>
        </authorList>
    </citation>
    <scope>NUCLEOTIDE SEQUENCE</scope>
    <source>
        <strain evidence="2">20211129_DDA</strain>
        <tissue evidence="2">Liver</tissue>
    </source>
</reference>
<feature type="chain" id="PRO_5043417545" description="Secreted protein" evidence="1">
    <location>
        <begin position="26"/>
        <end position="140"/>
    </location>
</feature>
<gene>
    <name evidence="2" type="ORF">NDU88_004609</name>
</gene>
<name>A0AAV7LIR6_PLEWA</name>
<proteinExistence type="predicted"/>
<evidence type="ECO:0000256" key="1">
    <source>
        <dbReference type="SAM" id="SignalP"/>
    </source>
</evidence>
<evidence type="ECO:0000313" key="2">
    <source>
        <dbReference type="EMBL" id="KAJ1091485.1"/>
    </source>
</evidence>
<keyword evidence="1" id="KW-0732">Signal</keyword>
<protein>
    <recommendedName>
        <fullName evidence="4">Secreted protein</fullName>
    </recommendedName>
</protein>
<dbReference type="Proteomes" id="UP001066276">
    <property type="component" value="Chromosome 11"/>
</dbReference>
<accession>A0AAV7LIR6</accession>
<evidence type="ECO:0008006" key="4">
    <source>
        <dbReference type="Google" id="ProtNLM"/>
    </source>
</evidence>
<evidence type="ECO:0000313" key="3">
    <source>
        <dbReference type="Proteomes" id="UP001066276"/>
    </source>
</evidence>